<comment type="caution">
    <text evidence="2">The sequence shown here is derived from an EMBL/GenBank/DDBJ whole genome shotgun (WGS) entry which is preliminary data.</text>
</comment>
<dbReference type="OrthoDB" id="5417338at2"/>
<evidence type="ECO:0000313" key="3">
    <source>
        <dbReference type="Proteomes" id="UP000294614"/>
    </source>
</evidence>
<dbReference type="AlphaFoldDB" id="A0A4R1K957"/>
<proteinExistence type="predicted"/>
<dbReference type="SUPFAM" id="SSF55729">
    <property type="entry name" value="Acyl-CoA N-acyltransferases (Nat)"/>
    <property type="match status" value="1"/>
</dbReference>
<dbReference type="GO" id="GO:0016740">
    <property type="term" value="F:transferase activity"/>
    <property type="evidence" value="ECO:0007669"/>
    <property type="project" value="UniProtKB-KW"/>
</dbReference>
<reference evidence="2 3" key="1">
    <citation type="submission" date="2019-03" db="EMBL/GenBank/DDBJ databases">
        <title>Genomic Encyclopedia of Type Strains, Phase IV (KMG-IV): sequencing the most valuable type-strain genomes for metagenomic binning, comparative biology and taxonomic classification.</title>
        <authorList>
            <person name="Goeker M."/>
        </authorList>
    </citation>
    <scope>NUCLEOTIDE SEQUENCE [LARGE SCALE GENOMIC DNA]</scope>
    <source>
        <strain evidence="2 3">DSM 24984</strain>
    </source>
</reference>
<dbReference type="Pfam" id="PF13480">
    <property type="entry name" value="Acetyltransf_6"/>
    <property type="match status" value="1"/>
</dbReference>
<keyword evidence="3" id="KW-1185">Reference proteome</keyword>
<protein>
    <submittedName>
        <fullName evidence="2">Acetyltransferase (GNAT) family protein</fullName>
    </submittedName>
</protein>
<evidence type="ECO:0000313" key="2">
    <source>
        <dbReference type="EMBL" id="TCK60918.1"/>
    </source>
</evidence>
<keyword evidence="2" id="KW-0808">Transferase</keyword>
<evidence type="ECO:0000259" key="1">
    <source>
        <dbReference type="Pfam" id="PF13480"/>
    </source>
</evidence>
<sequence>MLTLSVTDDYDGCRKLWERFIPQNVIFDLWDVRNCFHRAFGRRLCFVTAEKDGLTVGFLPLCIVPETSTLAYFPGETWHGKTWLEQNRTVADSRETLNAMIDFACEKHGLGYHIRYLLPDNGLSIDVEDETGYIFVPSAHSCSMEGYYSSFSGKNAKKMKKESSVYEESVTVVYDRAEDFEVLIKMNTDNFGTDSYFSDPRFADGFRNLASYLNRNGMLRVTSVLVDGEFAAVDAGSIYKNVYTLLAGGTSPKFRGIAKFINTLHLKYSCEMNFDHADFLCGDFGWKAMFHLQPRPLYKLSNTDESVFEKSAEACHA</sequence>
<dbReference type="EMBL" id="SMGG01000004">
    <property type="protein sequence ID" value="TCK60918.1"/>
    <property type="molecule type" value="Genomic_DNA"/>
</dbReference>
<accession>A0A4R1K957</accession>
<dbReference type="Proteomes" id="UP000294614">
    <property type="component" value="Unassembled WGS sequence"/>
</dbReference>
<gene>
    <name evidence="2" type="ORF">C8D98_1798</name>
</gene>
<dbReference type="RefSeq" id="WP_132873776.1">
    <property type="nucleotide sequence ID" value="NZ_SMGG01000004.1"/>
</dbReference>
<dbReference type="InterPro" id="IPR038740">
    <property type="entry name" value="BioF2-like_GNAT_dom"/>
</dbReference>
<organism evidence="2 3">
    <name type="scientific">Seleniivibrio woodruffii</name>
    <dbReference type="NCBI Taxonomy" id="1078050"/>
    <lineage>
        <taxon>Bacteria</taxon>
        <taxon>Pseudomonadati</taxon>
        <taxon>Deferribacterota</taxon>
        <taxon>Deferribacteres</taxon>
        <taxon>Deferribacterales</taxon>
        <taxon>Geovibrionaceae</taxon>
        <taxon>Seleniivibrio</taxon>
    </lineage>
</organism>
<dbReference type="InterPro" id="IPR016181">
    <property type="entry name" value="Acyl_CoA_acyltransferase"/>
</dbReference>
<name>A0A4R1K957_9BACT</name>
<feature type="domain" description="BioF2-like acetyltransferase" evidence="1">
    <location>
        <begin position="157"/>
        <end position="287"/>
    </location>
</feature>